<protein>
    <submittedName>
        <fullName evidence="1">Uncharacterized protein</fullName>
    </submittedName>
</protein>
<sequence>MVNPIKLMLCDLETKSAESKNEDRDTEQIIRKMEIIIEELLQGHG</sequence>
<proteinExistence type="predicted"/>
<evidence type="ECO:0000313" key="2">
    <source>
        <dbReference type="Proteomes" id="UP000183794"/>
    </source>
</evidence>
<evidence type="ECO:0000313" key="1">
    <source>
        <dbReference type="EMBL" id="SGZ14230.1"/>
    </source>
</evidence>
<organism evidence="1 2">
    <name type="scientific">Moritella viscosa</name>
    <dbReference type="NCBI Taxonomy" id="80854"/>
    <lineage>
        <taxon>Bacteria</taxon>
        <taxon>Pseudomonadati</taxon>
        <taxon>Pseudomonadota</taxon>
        <taxon>Gammaproteobacteria</taxon>
        <taxon>Alteromonadales</taxon>
        <taxon>Moritellaceae</taxon>
        <taxon>Moritella</taxon>
    </lineage>
</organism>
<accession>A0A090IIW3</accession>
<dbReference type="Proteomes" id="UP000183794">
    <property type="component" value="Unassembled WGS sequence"/>
</dbReference>
<dbReference type="KEGG" id="mvs:MVIS_2102"/>
<reference evidence="1 2" key="1">
    <citation type="submission" date="2016-11" db="EMBL/GenBank/DDBJ databases">
        <authorList>
            <person name="Jaros S."/>
            <person name="Januszkiewicz K."/>
            <person name="Wedrychowicz H."/>
        </authorList>
    </citation>
    <scope>NUCLEOTIDE SEQUENCE [LARGE SCALE GENOMIC DNA]</scope>
    <source>
        <strain evidence="1">NVI 5450</strain>
    </source>
</reference>
<dbReference type="EMBL" id="FPLD01000113">
    <property type="protein sequence ID" value="SGZ14230.1"/>
    <property type="molecule type" value="Genomic_DNA"/>
</dbReference>
<gene>
    <name evidence="1" type="ORF">NVI5450_4026</name>
</gene>
<dbReference type="HOGENOM" id="CLU_3202182_0_0_6"/>
<dbReference type="AlphaFoldDB" id="A0A090IIW3"/>
<name>A0A090IIW3_9GAMM</name>
<dbReference type="PATRIC" id="fig|80854.5.peg.2245"/>